<comment type="caution">
    <text evidence="2">The sequence shown here is derived from an EMBL/GenBank/DDBJ whole genome shotgun (WGS) entry which is preliminary data.</text>
</comment>
<gene>
    <name evidence="2" type="ORF">YP76_06955</name>
</gene>
<evidence type="ECO:0000256" key="1">
    <source>
        <dbReference type="SAM" id="MobiDB-lite"/>
    </source>
</evidence>
<evidence type="ECO:0000313" key="2">
    <source>
        <dbReference type="EMBL" id="KKW92667.1"/>
    </source>
</evidence>
<feature type="compositionally biased region" description="Polar residues" evidence="1">
    <location>
        <begin position="1"/>
        <end position="15"/>
    </location>
</feature>
<organism evidence="2 3">
    <name type="scientific">Sphingobium chungbukense</name>
    <dbReference type="NCBI Taxonomy" id="56193"/>
    <lineage>
        <taxon>Bacteria</taxon>
        <taxon>Pseudomonadati</taxon>
        <taxon>Pseudomonadota</taxon>
        <taxon>Alphaproteobacteria</taxon>
        <taxon>Sphingomonadales</taxon>
        <taxon>Sphingomonadaceae</taxon>
        <taxon>Sphingobium</taxon>
    </lineage>
</organism>
<dbReference type="STRING" id="56193.YP76_06955"/>
<dbReference type="RefSeq" id="WP_046762883.1">
    <property type="nucleotide sequence ID" value="NZ_LBIC01000003.1"/>
</dbReference>
<proteinExistence type="predicted"/>
<reference evidence="2 3" key="1">
    <citation type="submission" date="2015-04" db="EMBL/GenBank/DDBJ databases">
        <title>Genome sequence of aromatic hydrocarbons-degrading Sphingobium chungbukense DJ77.</title>
        <authorList>
            <person name="Kim Y.-C."/>
            <person name="Chae J.-C."/>
        </authorList>
    </citation>
    <scope>NUCLEOTIDE SEQUENCE [LARGE SCALE GENOMIC DNA]</scope>
    <source>
        <strain evidence="2 3">DJ77</strain>
    </source>
</reference>
<keyword evidence="3" id="KW-1185">Reference proteome</keyword>
<evidence type="ECO:0000313" key="3">
    <source>
        <dbReference type="Proteomes" id="UP000033874"/>
    </source>
</evidence>
<protein>
    <submittedName>
        <fullName evidence="2">Uncharacterized protein</fullName>
    </submittedName>
</protein>
<accession>A0A0M3AR25</accession>
<dbReference type="EMBL" id="LBIC01000003">
    <property type="protein sequence ID" value="KKW92667.1"/>
    <property type="molecule type" value="Genomic_DNA"/>
</dbReference>
<dbReference type="Proteomes" id="UP000033874">
    <property type="component" value="Unassembled WGS sequence"/>
</dbReference>
<feature type="region of interest" description="Disordered" evidence="1">
    <location>
        <begin position="1"/>
        <end position="22"/>
    </location>
</feature>
<sequence>MSANPLKRQSYSAPSASDEDRVSIGQRVAANYNARLSMEPVDKGIRWIYDAKADSLKLVPLSEYRAMRGGR</sequence>
<dbReference type="AlphaFoldDB" id="A0A0M3AR25"/>
<name>A0A0M3AR25_9SPHN</name>
<dbReference type="PATRIC" id="fig|56193.3.peg.1438"/>